<reference evidence="3" key="1">
    <citation type="journal article" date="2011" name="Nat. Commun.">
        <title>Effector diversification within compartments of the Leptosphaeria maculans genome affected by Repeat-Induced Point mutations.</title>
        <authorList>
            <person name="Rouxel T."/>
            <person name="Grandaubert J."/>
            <person name="Hane J.K."/>
            <person name="Hoede C."/>
            <person name="van de Wouw A.P."/>
            <person name="Couloux A."/>
            <person name="Dominguez V."/>
            <person name="Anthouard V."/>
            <person name="Bally P."/>
            <person name="Bourras S."/>
            <person name="Cozijnsen A.J."/>
            <person name="Ciuffetti L.M."/>
            <person name="Degrave A."/>
            <person name="Dilmaghani A."/>
            <person name="Duret L."/>
            <person name="Fudal I."/>
            <person name="Goodwin S.B."/>
            <person name="Gout L."/>
            <person name="Glaser N."/>
            <person name="Linglin J."/>
            <person name="Kema G.H.J."/>
            <person name="Lapalu N."/>
            <person name="Lawrence C.B."/>
            <person name="May K."/>
            <person name="Meyer M."/>
            <person name="Ollivier B."/>
            <person name="Poulain J."/>
            <person name="Schoch C.L."/>
            <person name="Simon A."/>
            <person name="Spatafora J.W."/>
            <person name="Stachowiak A."/>
            <person name="Turgeon B.G."/>
            <person name="Tyler B.M."/>
            <person name="Vincent D."/>
            <person name="Weissenbach J."/>
            <person name="Amselem J."/>
            <person name="Quesneville H."/>
            <person name="Oliver R.P."/>
            <person name="Wincker P."/>
            <person name="Balesdent M.-H."/>
            <person name="Howlett B.J."/>
        </authorList>
    </citation>
    <scope>NUCLEOTIDE SEQUENCE [LARGE SCALE GENOMIC DNA]</scope>
    <source>
        <strain evidence="3">JN3 / isolate v23.1.3 / race Av1-4-5-6-7-8</strain>
    </source>
</reference>
<dbReference type="VEuPathDB" id="FungiDB:LEMA_P115680.1"/>
<keyword evidence="3" id="KW-1185">Reference proteome</keyword>
<dbReference type="InParanoid" id="E4ZUS4"/>
<evidence type="ECO:0000256" key="1">
    <source>
        <dbReference type="SAM" id="MobiDB-lite"/>
    </source>
</evidence>
<evidence type="ECO:0000313" key="2">
    <source>
        <dbReference type="EMBL" id="CBX95153.1"/>
    </source>
</evidence>
<organism evidence="3">
    <name type="scientific">Leptosphaeria maculans (strain JN3 / isolate v23.1.3 / race Av1-4-5-6-7-8)</name>
    <name type="common">Blackleg fungus</name>
    <name type="synonym">Phoma lingam</name>
    <dbReference type="NCBI Taxonomy" id="985895"/>
    <lineage>
        <taxon>Eukaryota</taxon>
        <taxon>Fungi</taxon>
        <taxon>Dikarya</taxon>
        <taxon>Ascomycota</taxon>
        <taxon>Pezizomycotina</taxon>
        <taxon>Dothideomycetes</taxon>
        <taxon>Pleosporomycetidae</taxon>
        <taxon>Pleosporales</taxon>
        <taxon>Pleosporineae</taxon>
        <taxon>Leptosphaeriaceae</taxon>
        <taxon>Plenodomus</taxon>
        <taxon>Plenodomus lingam/Leptosphaeria maculans species complex</taxon>
    </lineage>
</organism>
<feature type="compositionally biased region" description="Basic residues" evidence="1">
    <location>
        <begin position="78"/>
        <end position="101"/>
    </location>
</feature>
<feature type="region of interest" description="Disordered" evidence="1">
    <location>
        <begin position="70"/>
        <end position="101"/>
    </location>
</feature>
<dbReference type="EMBL" id="FP929126">
    <property type="protein sequence ID" value="CBX95153.1"/>
    <property type="molecule type" value="Genomic_DNA"/>
</dbReference>
<accession>E4ZUS4</accession>
<gene>
    <name evidence="2" type="ORF">LEMA_P115680.1</name>
</gene>
<protein>
    <submittedName>
        <fullName evidence="2">Predicted protein</fullName>
    </submittedName>
</protein>
<dbReference type="Proteomes" id="UP000002668">
    <property type="component" value="Genome"/>
</dbReference>
<dbReference type="HOGENOM" id="CLU_1468423_0_0_1"/>
<sequence length="184" mass="19773">MTTHIHSIHTLVHIHITPSLLLVVLPIPAQLTPLPLIPLLLSNPHLATLPNHLTNTIRHICLTSINPVIPQPPPQHAPRLRQSRNIKRPHGAPKRHNPHTRTIQRRQIQSLARVLKGGKILVGICVGIEVLGRLAELATPDGFACYSGGGKEAGATKEEDGELAEGSGRGYGCTFVGDGVALGR</sequence>
<name>E4ZUS4_LEPMJ</name>
<proteinExistence type="predicted"/>
<dbReference type="AlphaFoldDB" id="E4ZUS4"/>
<evidence type="ECO:0000313" key="3">
    <source>
        <dbReference type="Proteomes" id="UP000002668"/>
    </source>
</evidence>